<proteinExistence type="predicted"/>
<keyword evidence="2" id="KW-0472">Membrane</keyword>
<feature type="region of interest" description="Disordered" evidence="1">
    <location>
        <begin position="232"/>
        <end position="330"/>
    </location>
</feature>
<dbReference type="AlphaFoldDB" id="A0A1J5G9P6"/>
<feature type="transmembrane region" description="Helical" evidence="2">
    <location>
        <begin position="63"/>
        <end position="81"/>
    </location>
</feature>
<dbReference type="Proteomes" id="UP000182059">
    <property type="component" value="Unassembled WGS sequence"/>
</dbReference>
<keyword evidence="2" id="KW-0812">Transmembrane</keyword>
<evidence type="ECO:0000259" key="3">
    <source>
        <dbReference type="Pfam" id="PF18915"/>
    </source>
</evidence>
<feature type="compositionally biased region" description="Basic and acidic residues" evidence="1">
    <location>
        <begin position="311"/>
        <end position="324"/>
    </location>
</feature>
<accession>A0A1J5G9P6</accession>
<feature type="compositionally biased region" description="Polar residues" evidence="1">
    <location>
        <begin position="294"/>
        <end position="307"/>
    </location>
</feature>
<evidence type="ECO:0000313" key="5">
    <source>
        <dbReference type="Proteomes" id="UP000182059"/>
    </source>
</evidence>
<evidence type="ECO:0000256" key="1">
    <source>
        <dbReference type="SAM" id="MobiDB-lite"/>
    </source>
</evidence>
<dbReference type="EMBL" id="MNYX01000073">
    <property type="protein sequence ID" value="OIP64638.1"/>
    <property type="molecule type" value="Genomic_DNA"/>
</dbReference>
<evidence type="ECO:0000313" key="4">
    <source>
        <dbReference type="EMBL" id="OIP64638.1"/>
    </source>
</evidence>
<name>A0A1J5G9P6_9BACT</name>
<organism evidence="4 5">
    <name type="scientific">Candidatus Nomurabacteria bacterium CG2_30_43_9</name>
    <dbReference type="NCBI Taxonomy" id="1805283"/>
    <lineage>
        <taxon>Bacteria</taxon>
        <taxon>Candidatus Nomuraibacteriota</taxon>
    </lineage>
</organism>
<gene>
    <name evidence="4" type="ORF">AUK15_03115</name>
</gene>
<sequence>MENIIKQIKKGAKNTRLYVEEKAEMKSALVRHIKLNPVNEIAFSPHLIPSPFNINNFRNKKGISILVIICLLMGGTVSFAAESSVPGDALFSVKVYMNESVRGAVAMTPKAKADWEVKLVERRLEEVEKLAMTPDAPQEIQQVAERNLERYSERVKKRIEKFDENEDGDNAIETASRLSNVYNSHEQVLLDMNSSVGFVATRTITATATPVVAKSSLKNEKNNTTLKKVQVARDDAEKKHNELKEKYRNDKDDESEKDSSKISPKTSDKNENAKTHVEYNKYTPKIERMEEIRSTITNAKATSTPSVLETPEPKKEEYKKTDEKREEEER</sequence>
<evidence type="ECO:0000256" key="2">
    <source>
        <dbReference type="SAM" id="Phobius"/>
    </source>
</evidence>
<feature type="compositionally biased region" description="Basic and acidic residues" evidence="1">
    <location>
        <begin position="232"/>
        <end position="251"/>
    </location>
</feature>
<dbReference type="InterPro" id="IPR043725">
    <property type="entry name" value="DUF5667"/>
</dbReference>
<feature type="domain" description="DUF5667" evidence="3">
    <location>
        <begin position="84"/>
        <end position="188"/>
    </location>
</feature>
<dbReference type="Pfam" id="PF18915">
    <property type="entry name" value="DUF5667"/>
    <property type="match status" value="1"/>
</dbReference>
<feature type="compositionally biased region" description="Basic and acidic residues" evidence="1">
    <location>
        <begin position="266"/>
        <end position="293"/>
    </location>
</feature>
<reference evidence="4 5" key="1">
    <citation type="journal article" date="2016" name="Environ. Microbiol.">
        <title>Genomic resolution of a cold subsurface aquifer community provides metabolic insights for novel microbes adapted to high CO concentrations.</title>
        <authorList>
            <person name="Probst A.J."/>
            <person name="Castelle C.J."/>
            <person name="Singh A."/>
            <person name="Brown C.T."/>
            <person name="Anantharaman K."/>
            <person name="Sharon I."/>
            <person name="Hug L.A."/>
            <person name="Burstein D."/>
            <person name="Emerson J.B."/>
            <person name="Thomas B.C."/>
            <person name="Banfield J.F."/>
        </authorList>
    </citation>
    <scope>NUCLEOTIDE SEQUENCE [LARGE SCALE GENOMIC DNA]</scope>
    <source>
        <strain evidence="4">CG2_30_43_9</strain>
    </source>
</reference>
<protein>
    <recommendedName>
        <fullName evidence="3">DUF5667 domain-containing protein</fullName>
    </recommendedName>
</protein>
<comment type="caution">
    <text evidence="4">The sequence shown here is derived from an EMBL/GenBank/DDBJ whole genome shotgun (WGS) entry which is preliminary data.</text>
</comment>
<keyword evidence="2" id="KW-1133">Transmembrane helix</keyword>